<evidence type="ECO:0000313" key="2">
    <source>
        <dbReference type="Proteomes" id="UP000827092"/>
    </source>
</evidence>
<reference evidence="1 2" key="1">
    <citation type="journal article" date="2022" name="Nat. Ecol. Evol.">
        <title>A masculinizing supergene underlies an exaggerated male reproductive morph in a spider.</title>
        <authorList>
            <person name="Hendrickx F."/>
            <person name="De Corte Z."/>
            <person name="Sonet G."/>
            <person name="Van Belleghem S.M."/>
            <person name="Kostlbacher S."/>
            <person name="Vangestel C."/>
        </authorList>
    </citation>
    <scope>NUCLEOTIDE SEQUENCE [LARGE SCALE GENOMIC DNA]</scope>
    <source>
        <strain evidence="1">W744_W776</strain>
    </source>
</reference>
<evidence type="ECO:0000313" key="1">
    <source>
        <dbReference type="EMBL" id="KAG8200897.1"/>
    </source>
</evidence>
<organism evidence="1 2">
    <name type="scientific">Oedothorax gibbosus</name>
    <dbReference type="NCBI Taxonomy" id="931172"/>
    <lineage>
        <taxon>Eukaryota</taxon>
        <taxon>Metazoa</taxon>
        <taxon>Ecdysozoa</taxon>
        <taxon>Arthropoda</taxon>
        <taxon>Chelicerata</taxon>
        <taxon>Arachnida</taxon>
        <taxon>Araneae</taxon>
        <taxon>Araneomorphae</taxon>
        <taxon>Entelegynae</taxon>
        <taxon>Araneoidea</taxon>
        <taxon>Linyphiidae</taxon>
        <taxon>Erigoninae</taxon>
        <taxon>Oedothorax</taxon>
    </lineage>
</organism>
<keyword evidence="2" id="KW-1185">Reference proteome</keyword>
<sequence length="113" mass="12781">MDIRFVKGQDNTVADAMSRIAAISLPTPFNYEEMSVSIASSKALSSVTPRSGGWKSCLVSYWVFGPIFDRIWGRLRQNWSMANLYVFLANSFVHLSHLPHTQSTYEGYEVPLM</sequence>
<comment type="caution">
    <text evidence="1">The sequence shown here is derived from an EMBL/GenBank/DDBJ whole genome shotgun (WGS) entry which is preliminary data.</text>
</comment>
<gene>
    <name evidence="1" type="ORF">JTE90_020537</name>
</gene>
<dbReference type="Proteomes" id="UP000827092">
    <property type="component" value="Unassembled WGS sequence"/>
</dbReference>
<proteinExistence type="predicted"/>
<dbReference type="AlphaFoldDB" id="A0AAV6VYJ2"/>
<name>A0AAV6VYJ2_9ARAC</name>
<accession>A0AAV6VYJ2</accession>
<dbReference type="EMBL" id="JAFNEN010000011">
    <property type="protein sequence ID" value="KAG8200897.1"/>
    <property type="molecule type" value="Genomic_DNA"/>
</dbReference>
<protein>
    <submittedName>
        <fullName evidence="1">Uncharacterized protein</fullName>
    </submittedName>
</protein>